<dbReference type="AlphaFoldDB" id="A0A0A0K825"/>
<reference evidence="2 3" key="4">
    <citation type="journal article" date="2011" name="BMC Genomics">
        <title>RNA-Seq improves annotation of protein-coding genes in the cucumber genome.</title>
        <authorList>
            <person name="Li Z."/>
            <person name="Zhang Z."/>
            <person name="Yan P."/>
            <person name="Huang S."/>
            <person name="Fei Z."/>
            <person name="Lin K."/>
        </authorList>
    </citation>
    <scope>NUCLEOTIDE SEQUENCE [LARGE SCALE GENOMIC DNA]</scope>
    <source>
        <strain evidence="3">cv. 9930</strain>
    </source>
</reference>
<keyword evidence="3" id="KW-1185">Reference proteome</keyword>
<organism evidence="2 3">
    <name type="scientific">Cucumis sativus</name>
    <name type="common">Cucumber</name>
    <dbReference type="NCBI Taxonomy" id="3659"/>
    <lineage>
        <taxon>Eukaryota</taxon>
        <taxon>Viridiplantae</taxon>
        <taxon>Streptophyta</taxon>
        <taxon>Embryophyta</taxon>
        <taxon>Tracheophyta</taxon>
        <taxon>Spermatophyta</taxon>
        <taxon>Magnoliopsida</taxon>
        <taxon>eudicotyledons</taxon>
        <taxon>Gunneridae</taxon>
        <taxon>Pentapetalae</taxon>
        <taxon>rosids</taxon>
        <taxon>fabids</taxon>
        <taxon>Cucurbitales</taxon>
        <taxon>Cucurbitaceae</taxon>
        <taxon>Benincaseae</taxon>
        <taxon>Cucumis</taxon>
    </lineage>
</organism>
<protein>
    <submittedName>
        <fullName evidence="2">Uncharacterized protein</fullName>
    </submittedName>
</protein>
<name>A0A0A0K825_CUCSA</name>
<reference evidence="2 3" key="2">
    <citation type="journal article" date="2009" name="PLoS ONE">
        <title>An integrated genetic and cytogenetic map of the cucumber genome.</title>
        <authorList>
            <person name="Ren Y."/>
            <person name="Zhang Z."/>
            <person name="Liu J."/>
            <person name="Staub J.E."/>
            <person name="Han Y."/>
            <person name="Cheng Z."/>
            <person name="Li X."/>
            <person name="Lu J."/>
            <person name="Miao H."/>
            <person name="Kang H."/>
            <person name="Xie B."/>
            <person name="Gu X."/>
            <person name="Wang X."/>
            <person name="Du Y."/>
            <person name="Jin W."/>
            <person name="Huang S."/>
        </authorList>
    </citation>
    <scope>NUCLEOTIDE SEQUENCE [LARGE SCALE GENOMIC DNA]</scope>
    <source>
        <strain evidence="3">cv. 9930</strain>
    </source>
</reference>
<gene>
    <name evidence="2" type="ORF">Csa_6G022270</name>
</gene>
<dbReference type="Gramene" id="KGN45915">
    <property type="protein sequence ID" value="KGN45915"/>
    <property type="gene ID" value="Csa_6G022270"/>
</dbReference>
<dbReference type="Proteomes" id="UP000029981">
    <property type="component" value="Chromosome 6"/>
</dbReference>
<evidence type="ECO:0000256" key="1">
    <source>
        <dbReference type="SAM" id="MobiDB-lite"/>
    </source>
</evidence>
<sequence>MKYSLEFGRRTSGRLGLLELKTVGAYSKEDVTDEDVGESGAIAFREEEDEEDDE</sequence>
<accession>A0A0A0K825</accession>
<evidence type="ECO:0000313" key="2">
    <source>
        <dbReference type="EMBL" id="KGN45915.1"/>
    </source>
</evidence>
<evidence type="ECO:0000313" key="3">
    <source>
        <dbReference type="Proteomes" id="UP000029981"/>
    </source>
</evidence>
<dbReference type="EMBL" id="CM002927">
    <property type="protein sequence ID" value="KGN45915.1"/>
    <property type="molecule type" value="Genomic_DNA"/>
</dbReference>
<reference evidence="2 3" key="1">
    <citation type="journal article" date="2009" name="Nat. Genet.">
        <title>The genome of the cucumber, Cucumis sativus L.</title>
        <authorList>
            <person name="Huang S."/>
            <person name="Li R."/>
            <person name="Zhang Z."/>
            <person name="Li L."/>
            <person name="Gu X."/>
            <person name="Fan W."/>
            <person name="Lucas W.J."/>
            <person name="Wang X."/>
            <person name="Xie B."/>
            <person name="Ni P."/>
            <person name="Ren Y."/>
            <person name="Zhu H."/>
            <person name="Li J."/>
            <person name="Lin K."/>
            <person name="Jin W."/>
            <person name="Fei Z."/>
            <person name="Li G."/>
            <person name="Staub J."/>
            <person name="Kilian A."/>
            <person name="van der Vossen E.A."/>
            <person name="Wu Y."/>
            <person name="Guo J."/>
            <person name="He J."/>
            <person name="Jia Z."/>
            <person name="Ren Y."/>
            <person name="Tian G."/>
            <person name="Lu Y."/>
            <person name="Ruan J."/>
            <person name="Qian W."/>
            <person name="Wang M."/>
            <person name="Huang Q."/>
            <person name="Li B."/>
            <person name="Xuan Z."/>
            <person name="Cao J."/>
            <person name="Asan"/>
            <person name="Wu Z."/>
            <person name="Zhang J."/>
            <person name="Cai Q."/>
            <person name="Bai Y."/>
            <person name="Zhao B."/>
            <person name="Han Y."/>
            <person name="Li Y."/>
            <person name="Li X."/>
            <person name="Wang S."/>
            <person name="Shi Q."/>
            <person name="Liu S."/>
            <person name="Cho W.K."/>
            <person name="Kim J.Y."/>
            <person name="Xu Y."/>
            <person name="Heller-Uszynska K."/>
            <person name="Miao H."/>
            <person name="Cheng Z."/>
            <person name="Zhang S."/>
            <person name="Wu J."/>
            <person name="Yang Y."/>
            <person name="Kang H."/>
            <person name="Li M."/>
            <person name="Liang H."/>
            <person name="Ren X."/>
            <person name="Shi Z."/>
            <person name="Wen M."/>
            <person name="Jian M."/>
            <person name="Yang H."/>
            <person name="Zhang G."/>
            <person name="Yang Z."/>
            <person name="Chen R."/>
            <person name="Liu S."/>
            <person name="Li J."/>
            <person name="Ma L."/>
            <person name="Liu H."/>
            <person name="Zhou Y."/>
            <person name="Zhao J."/>
            <person name="Fang X."/>
            <person name="Li G."/>
            <person name="Fang L."/>
            <person name="Li Y."/>
            <person name="Liu D."/>
            <person name="Zheng H."/>
            <person name="Zhang Y."/>
            <person name="Qin N."/>
            <person name="Li Z."/>
            <person name="Yang G."/>
            <person name="Yang S."/>
            <person name="Bolund L."/>
            <person name="Kristiansen K."/>
            <person name="Zheng H."/>
            <person name="Li S."/>
            <person name="Zhang X."/>
            <person name="Yang H."/>
            <person name="Wang J."/>
            <person name="Sun R."/>
            <person name="Zhang B."/>
            <person name="Jiang S."/>
            <person name="Wang J."/>
            <person name="Du Y."/>
            <person name="Li S."/>
        </authorList>
    </citation>
    <scope>NUCLEOTIDE SEQUENCE [LARGE SCALE GENOMIC DNA]</scope>
    <source>
        <strain evidence="3">cv. 9930</strain>
    </source>
</reference>
<reference evidence="2 3" key="3">
    <citation type="journal article" date="2010" name="BMC Genomics">
        <title>Transcriptome sequencing and comparative analysis of cucumber flowers with different sex types.</title>
        <authorList>
            <person name="Guo S."/>
            <person name="Zheng Y."/>
            <person name="Joung J.G."/>
            <person name="Liu S."/>
            <person name="Zhang Z."/>
            <person name="Crasta O.R."/>
            <person name="Sobral B.W."/>
            <person name="Xu Y."/>
            <person name="Huang S."/>
            <person name="Fei Z."/>
        </authorList>
    </citation>
    <scope>NUCLEOTIDE SEQUENCE [LARGE SCALE GENOMIC DNA]</scope>
    <source>
        <strain evidence="3">cv. 9930</strain>
    </source>
</reference>
<proteinExistence type="predicted"/>
<feature type="region of interest" description="Disordered" evidence="1">
    <location>
        <begin position="31"/>
        <end position="54"/>
    </location>
</feature>